<feature type="compositionally biased region" description="Basic and acidic residues" evidence="1">
    <location>
        <begin position="1"/>
        <end position="13"/>
    </location>
</feature>
<accession>A0AAV2IQB6</accession>
<protein>
    <submittedName>
        <fullName evidence="2">Uncharacterized protein</fullName>
    </submittedName>
</protein>
<dbReference type="InterPro" id="IPR027905">
    <property type="entry name" value="CFAP95"/>
</dbReference>
<name>A0AAV2IQB6_LYMST</name>
<dbReference type="PANTHER" id="PTHR35069:SF1">
    <property type="entry name" value="CILIA- AND FLAGELLA-ASSOCIATED PROTEIN 95"/>
    <property type="match status" value="1"/>
</dbReference>
<sequence>MEMRSSDPMDNRKGSLTLRSNHMNYSRAVLNSKWHQAREAEPKDYDMNKHPIRTMAIATYNRIGNVTDGSLPETTYQAQSNEIYLKSMYETRECHKPMVTLQTVASANAGIDRDTHDPKKSFGSVLPYHGPDHNKYYLDTTYNSDYIPPYPYTHKEEVPPAESEQNEDKSSAYKKMKSQFTDTADYRRNGWNTWQDESGNYANSHFKAQVFPKTQTIPERLT</sequence>
<reference evidence="2 3" key="1">
    <citation type="submission" date="2024-04" db="EMBL/GenBank/DDBJ databases">
        <authorList>
            <consortium name="Genoscope - CEA"/>
            <person name="William W."/>
        </authorList>
    </citation>
    <scope>NUCLEOTIDE SEQUENCE [LARGE SCALE GENOMIC DNA]</scope>
</reference>
<evidence type="ECO:0000313" key="3">
    <source>
        <dbReference type="Proteomes" id="UP001497497"/>
    </source>
</evidence>
<dbReference type="PANTHER" id="PTHR35069">
    <property type="entry name" value="PROTEIN C9ORF135"/>
    <property type="match status" value="1"/>
</dbReference>
<evidence type="ECO:0000313" key="2">
    <source>
        <dbReference type="EMBL" id="CAL1548002.1"/>
    </source>
</evidence>
<evidence type="ECO:0000256" key="1">
    <source>
        <dbReference type="SAM" id="MobiDB-lite"/>
    </source>
</evidence>
<dbReference type="GO" id="GO:0005886">
    <property type="term" value="C:plasma membrane"/>
    <property type="evidence" value="ECO:0007669"/>
    <property type="project" value="TreeGrafter"/>
</dbReference>
<dbReference type="EMBL" id="CAXITT010001135">
    <property type="protein sequence ID" value="CAL1548002.1"/>
    <property type="molecule type" value="Genomic_DNA"/>
</dbReference>
<proteinExistence type="predicted"/>
<comment type="caution">
    <text evidence="2">The sequence shown here is derived from an EMBL/GenBank/DDBJ whole genome shotgun (WGS) entry which is preliminary data.</text>
</comment>
<keyword evidence="3" id="KW-1185">Reference proteome</keyword>
<feature type="region of interest" description="Disordered" evidence="1">
    <location>
        <begin position="154"/>
        <end position="179"/>
    </location>
</feature>
<dbReference type="Proteomes" id="UP001497497">
    <property type="component" value="Unassembled WGS sequence"/>
</dbReference>
<gene>
    <name evidence="2" type="ORF">GSLYS_00021319001</name>
</gene>
<dbReference type="Pfam" id="PF15139">
    <property type="entry name" value="CFAP95"/>
    <property type="match status" value="1"/>
</dbReference>
<feature type="region of interest" description="Disordered" evidence="1">
    <location>
        <begin position="1"/>
        <end position="22"/>
    </location>
</feature>
<organism evidence="2 3">
    <name type="scientific">Lymnaea stagnalis</name>
    <name type="common">Great pond snail</name>
    <name type="synonym">Helix stagnalis</name>
    <dbReference type="NCBI Taxonomy" id="6523"/>
    <lineage>
        <taxon>Eukaryota</taxon>
        <taxon>Metazoa</taxon>
        <taxon>Spiralia</taxon>
        <taxon>Lophotrochozoa</taxon>
        <taxon>Mollusca</taxon>
        <taxon>Gastropoda</taxon>
        <taxon>Heterobranchia</taxon>
        <taxon>Euthyneura</taxon>
        <taxon>Panpulmonata</taxon>
        <taxon>Hygrophila</taxon>
        <taxon>Lymnaeoidea</taxon>
        <taxon>Lymnaeidae</taxon>
        <taxon>Lymnaea</taxon>
    </lineage>
</organism>
<dbReference type="AlphaFoldDB" id="A0AAV2IQB6"/>